<proteinExistence type="predicted"/>
<dbReference type="GO" id="GO:0005794">
    <property type="term" value="C:Golgi apparatus"/>
    <property type="evidence" value="ECO:0007669"/>
    <property type="project" value="TreeGrafter"/>
</dbReference>
<reference evidence="11" key="1">
    <citation type="submission" date="2013-10" db="EMBL/GenBank/DDBJ databases">
        <title>Genomic analysis of the causative agents of coccidiosis in chickens.</title>
        <authorList>
            <person name="Reid A.J."/>
            <person name="Blake D."/>
            <person name="Billington K."/>
            <person name="Browne H."/>
            <person name="Dunn M."/>
            <person name="Hung S."/>
            <person name="Kawahara F."/>
            <person name="Miranda-Saavedra D."/>
            <person name="Mourier T."/>
            <person name="Nagra H."/>
            <person name="Otto T.D."/>
            <person name="Rawlings N."/>
            <person name="Sanchez A."/>
            <person name="Sanders M."/>
            <person name="Subramaniam C."/>
            <person name="Tay Y."/>
            <person name="Dear P."/>
            <person name="Doerig C."/>
            <person name="Gruber A."/>
            <person name="Parkinson J."/>
            <person name="Shirley M."/>
            <person name="Wan K.L."/>
            <person name="Berriman M."/>
            <person name="Tomley F."/>
            <person name="Pain A."/>
        </authorList>
    </citation>
    <scope>NUCLEOTIDE SEQUENCE [LARGE SCALE GENOMIC DNA]</scope>
    <source>
        <strain evidence="11">Houghton</strain>
    </source>
</reference>
<dbReference type="Pfam" id="PF00066">
    <property type="entry name" value="Notch"/>
    <property type="match status" value="6"/>
</dbReference>
<feature type="domain" description="LNR" evidence="10">
    <location>
        <begin position="265"/>
        <end position="300"/>
    </location>
</feature>
<dbReference type="PANTHER" id="PTHR24045">
    <property type="match status" value="1"/>
</dbReference>
<comment type="subcellular location">
    <subcellularLocation>
        <location evidence="8">Endomembrane system</location>
        <topology evidence="8">Single-pass type I membrane protein</topology>
    </subcellularLocation>
</comment>
<dbReference type="Gene3D" id="4.10.470.20">
    <property type="match status" value="1"/>
</dbReference>
<evidence type="ECO:0000256" key="8">
    <source>
        <dbReference type="ARBA" id="ARBA00046288"/>
    </source>
</evidence>
<protein>
    <submittedName>
        <fullName evidence="11">Notch (DSL) domain-containing protein, putative</fullName>
    </submittedName>
</protein>
<dbReference type="AlphaFoldDB" id="U6G548"/>
<feature type="chain" id="PRO_5004670440" evidence="9">
    <location>
        <begin position="22"/>
        <end position="414"/>
    </location>
</feature>
<dbReference type="InterPro" id="IPR047141">
    <property type="entry name" value="Stealth"/>
</dbReference>
<dbReference type="OrthoDB" id="343807at2759"/>
<dbReference type="InterPro" id="IPR000800">
    <property type="entry name" value="Notch_dom"/>
</dbReference>
<keyword evidence="6" id="KW-1015">Disulfide bond</keyword>
<name>U6G548_9EIME</name>
<evidence type="ECO:0000256" key="4">
    <source>
        <dbReference type="ARBA" id="ARBA00022989"/>
    </source>
</evidence>
<keyword evidence="12" id="KW-1185">Reference proteome</keyword>
<evidence type="ECO:0000256" key="6">
    <source>
        <dbReference type="ARBA" id="ARBA00023157"/>
    </source>
</evidence>
<dbReference type="PROSITE" id="PS50258">
    <property type="entry name" value="LNR"/>
    <property type="match status" value="3"/>
</dbReference>
<keyword evidence="1" id="KW-0808">Transferase</keyword>
<keyword evidence="4" id="KW-1133">Transmembrane helix</keyword>
<evidence type="ECO:0000256" key="5">
    <source>
        <dbReference type="ARBA" id="ARBA00023136"/>
    </source>
</evidence>
<dbReference type="VEuPathDB" id="ToxoDB:EPH_0015020"/>
<dbReference type="EMBL" id="HG690458">
    <property type="protein sequence ID" value="CDI74612.1"/>
    <property type="molecule type" value="Genomic_DNA"/>
</dbReference>
<dbReference type="GO" id="GO:0016740">
    <property type="term" value="F:transferase activity"/>
    <property type="evidence" value="ECO:0007669"/>
    <property type="project" value="UniProtKB-KW"/>
</dbReference>
<evidence type="ECO:0000259" key="10">
    <source>
        <dbReference type="PROSITE" id="PS50258"/>
    </source>
</evidence>
<evidence type="ECO:0000256" key="7">
    <source>
        <dbReference type="ARBA" id="ARBA00023180"/>
    </source>
</evidence>
<accession>U6G548</accession>
<feature type="domain" description="LNR" evidence="10">
    <location>
        <begin position="136"/>
        <end position="166"/>
    </location>
</feature>
<evidence type="ECO:0000256" key="3">
    <source>
        <dbReference type="ARBA" id="ARBA00022737"/>
    </source>
</evidence>
<evidence type="ECO:0000313" key="11">
    <source>
        <dbReference type="EMBL" id="CDI74612.1"/>
    </source>
</evidence>
<keyword evidence="2" id="KW-0812">Transmembrane</keyword>
<dbReference type="Proteomes" id="UP000018201">
    <property type="component" value="Unassembled WGS sequence"/>
</dbReference>
<evidence type="ECO:0000313" key="12">
    <source>
        <dbReference type="Proteomes" id="UP000018201"/>
    </source>
</evidence>
<dbReference type="PANTHER" id="PTHR24045:SF0">
    <property type="entry name" value="N-ACETYLGLUCOSAMINE-1-PHOSPHOTRANSFERASE SUBUNITS ALPHA_BETA"/>
    <property type="match status" value="1"/>
</dbReference>
<sequence>MRWARCYLLFPLGLLLLGFKGKKLLRHAVRCRCTEYCQIISEVEGLLEGKLAGLRHRSATVNSSASSPEQLQITSEVGLLSDNSSSEKERALGLLERRRNEAVARDLNTSSTAVHRSQVNKDEETRANKNEEKRQCSYGCKKDWLGDGWCDSACNTEACDFDEGDCLGWCSGDCKPSWEGDGYCDAACYVAACNWDRGDCAGWRDQGVQPVERRALQQKQKQLQQHRLQLPECKCERRLLVNGSCTPECNLPECLFDGGECLDMCNAKCSKSWLGDGDCDRECDTAECGYDKGDCDSTTNATMRAMREANGTADVCDSTCRLWMIGNGVCDKQCNNAACGYDNGDCDNITAVVEVDYSVKPEAVYQFCAKEWIGDGHCDANCYNKPSRWDGGDCEGTEFEREQTAKGIGPQFDQ</sequence>
<gene>
    <name evidence="11" type="ORF">EPH_0015020</name>
</gene>
<evidence type="ECO:0000256" key="9">
    <source>
        <dbReference type="SAM" id="SignalP"/>
    </source>
</evidence>
<feature type="signal peptide" evidence="9">
    <location>
        <begin position="1"/>
        <end position="21"/>
    </location>
</feature>
<keyword evidence="5" id="KW-0472">Membrane</keyword>
<dbReference type="Gene3D" id="3.30.300.320">
    <property type="match status" value="3"/>
</dbReference>
<dbReference type="SUPFAM" id="SSF90193">
    <property type="entry name" value="Notch domain"/>
    <property type="match status" value="1"/>
</dbReference>
<dbReference type="SMART" id="SM00004">
    <property type="entry name" value="NL"/>
    <property type="match status" value="5"/>
</dbReference>
<keyword evidence="9" id="KW-0732">Signal</keyword>
<keyword evidence="7" id="KW-0325">Glycoprotein</keyword>
<evidence type="ECO:0000256" key="2">
    <source>
        <dbReference type="ARBA" id="ARBA00022692"/>
    </source>
</evidence>
<feature type="domain" description="LNR" evidence="10">
    <location>
        <begin position="316"/>
        <end position="351"/>
    </location>
</feature>
<organism evidence="11 12">
    <name type="scientific">Eimeria praecox</name>
    <dbReference type="NCBI Taxonomy" id="51316"/>
    <lineage>
        <taxon>Eukaryota</taxon>
        <taxon>Sar</taxon>
        <taxon>Alveolata</taxon>
        <taxon>Apicomplexa</taxon>
        <taxon>Conoidasida</taxon>
        <taxon>Coccidia</taxon>
        <taxon>Eucoccidiorida</taxon>
        <taxon>Eimeriorina</taxon>
        <taxon>Eimeriidae</taxon>
        <taxon>Eimeria</taxon>
    </lineage>
</organism>
<evidence type="ECO:0000256" key="1">
    <source>
        <dbReference type="ARBA" id="ARBA00022679"/>
    </source>
</evidence>
<keyword evidence="3" id="KW-0677">Repeat</keyword>
<reference evidence="11" key="2">
    <citation type="submission" date="2013-10" db="EMBL/GenBank/DDBJ databases">
        <authorList>
            <person name="Aslett M."/>
        </authorList>
    </citation>
    <scope>NUCLEOTIDE SEQUENCE [LARGE SCALE GENOMIC DNA]</scope>
    <source>
        <strain evidence="11">Houghton</strain>
    </source>
</reference>
<dbReference type="InterPro" id="IPR035993">
    <property type="entry name" value="Notch-like_dom_sf"/>
</dbReference>